<evidence type="ECO:0000259" key="15">
    <source>
        <dbReference type="PROSITE" id="PS51194"/>
    </source>
</evidence>
<feature type="compositionally biased region" description="Basic and acidic residues" evidence="13">
    <location>
        <begin position="234"/>
        <end position="248"/>
    </location>
</feature>
<dbReference type="Pfam" id="PF00271">
    <property type="entry name" value="Helicase_C"/>
    <property type="match status" value="1"/>
</dbReference>
<evidence type="ECO:0000256" key="5">
    <source>
        <dbReference type="ARBA" id="ARBA00022763"/>
    </source>
</evidence>
<dbReference type="SUPFAM" id="SSF52540">
    <property type="entry name" value="P-loop containing nucleoside triphosphate hydrolases"/>
    <property type="match status" value="2"/>
</dbReference>
<dbReference type="CDD" id="cd18793">
    <property type="entry name" value="SF2_C_SNF"/>
    <property type="match status" value="1"/>
</dbReference>
<comment type="similarity">
    <text evidence="2">Belongs to the SNF2/RAD54 helicase family.</text>
</comment>
<feature type="domain" description="Helicase C-terminal" evidence="15">
    <location>
        <begin position="670"/>
        <end position="833"/>
    </location>
</feature>
<dbReference type="InterPro" id="IPR000330">
    <property type="entry name" value="SNF2_N"/>
</dbReference>
<evidence type="ECO:0000256" key="9">
    <source>
        <dbReference type="ARBA" id="ARBA00023125"/>
    </source>
</evidence>
<dbReference type="SMART" id="SM00487">
    <property type="entry name" value="DEXDc"/>
    <property type="match status" value="1"/>
</dbReference>
<keyword evidence="17" id="KW-1185">Reference proteome</keyword>
<dbReference type="InterPro" id="IPR001650">
    <property type="entry name" value="Helicase_C-like"/>
</dbReference>
<evidence type="ECO:0000256" key="12">
    <source>
        <dbReference type="ARBA" id="ARBA00047995"/>
    </source>
</evidence>
<evidence type="ECO:0000313" key="17">
    <source>
        <dbReference type="Proteomes" id="UP001623330"/>
    </source>
</evidence>
<evidence type="ECO:0000256" key="4">
    <source>
        <dbReference type="ARBA" id="ARBA00022741"/>
    </source>
</evidence>
<dbReference type="InterPro" id="IPR014001">
    <property type="entry name" value="Helicase_ATP-bd"/>
</dbReference>
<dbReference type="InterPro" id="IPR050496">
    <property type="entry name" value="SNF2_RAD54_helicase_repair"/>
</dbReference>
<feature type="compositionally biased region" description="Acidic residues" evidence="13">
    <location>
        <begin position="201"/>
        <end position="218"/>
    </location>
</feature>
<dbReference type="CDD" id="cd18000">
    <property type="entry name" value="DEXHc_ERCC6"/>
    <property type="match status" value="1"/>
</dbReference>
<dbReference type="PROSITE" id="PS51194">
    <property type="entry name" value="HELICASE_CTER"/>
    <property type="match status" value="1"/>
</dbReference>
<dbReference type="EC" id="3.6.4.12" evidence="3"/>
<dbReference type="Pfam" id="PF00176">
    <property type="entry name" value="SNF2-rel_dom"/>
    <property type="match status" value="1"/>
</dbReference>
<feature type="region of interest" description="Disordered" evidence="13">
    <location>
        <begin position="112"/>
        <end position="131"/>
    </location>
</feature>
<evidence type="ECO:0000313" key="16">
    <source>
        <dbReference type="EMBL" id="KAL3232344.1"/>
    </source>
</evidence>
<protein>
    <recommendedName>
        <fullName evidence="3">DNA helicase</fullName>
        <ecNumber evidence="3">3.6.4.12</ecNumber>
    </recommendedName>
</protein>
<dbReference type="InterPro" id="IPR058951">
    <property type="entry name" value="WHD_Rad26_CSB-like"/>
</dbReference>
<evidence type="ECO:0000256" key="8">
    <source>
        <dbReference type="ARBA" id="ARBA00022840"/>
    </source>
</evidence>
<feature type="compositionally biased region" description="Basic and acidic residues" evidence="13">
    <location>
        <begin position="114"/>
        <end position="131"/>
    </location>
</feature>
<dbReference type="SMART" id="SM00490">
    <property type="entry name" value="HELICc"/>
    <property type="match status" value="1"/>
</dbReference>
<comment type="catalytic activity">
    <reaction evidence="12">
        <text>ATP + H2O = ADP + phosphate + H(+)</text>
        <dbReference type="Rhea" id="RHEA:13065"/>
        <dbReference type="ChEBI" id="CHEBI:15377"/>
        <dbReference type="ChEBI" id="CHEBI:15378"/>
        <dbReference type="ChEBI" id="CHEBI:30616"/>
        <dbReference type="ChEBI" id="CHEBI:43474"/>
        <dbReference type="ChEBI" id="CHEBI:456216"/>
        <dbReference type="EC" id="3.6.4.12"/>
    </reaction>
</comment>
<dbReference type="PANTHER" id="PTHR45629:SF7">
    <property type="entry name" value="DNA EXCISION REPAIR PROTEIN ERCC-6-RELATED"/>
    <property type="match status" value="1"/>
</dbReference>
<proteinExistence type="inferred from homology"/>
<dbReference type="EMBL" id="JBEVYD010000005">
    <property type="protein sequence ID" value="KAL3232344.1"/>
    <property type="molecule type" value="Genomic_DNA"/>
</dbReference>
<dbReference type="InterPro" id="IPR027417">
    <property type="entry name" value="P-loop_NTPase"/>
</dbReference>
<organism evidence="16 17">
    <name type="scientific">Nakaseomyces bracarensis</name>
    <dbReference type="NCBI Taxonomy" id="273131"/>
    <lineage>
        <taxon>Eukaryota</taxon>
        <taxon>Fungi</taxon>
        <taxon>Dikarya</taxon>
        <taxon>Ascomycota</taxon>
        <taxon>Saccharomycotina</taxon>
        <taxon>Saccharomycetes</taxon>
        <taxon>Saccharomycetales</taxon>
        <taxon>Saccharomycetaceae</taxon>
        <taxon>Nakaseomyces</taxon>
    </lineage>
</organism>
<dbReference type="InterPro" id="IPR049730">
    <property type="entry name" value="SNF2/RAD54-like_C"/>
</dbReference>
<evidence type="ECO:0000256" key="11">
    <source>
        <dbReference type="ARBA" id="ARBA00023242"/>
    </source>
</evidence>
<evidence type="ECO:0000256" key="13">
    <source>
        <dbReference type="SAM" id="MobiDB-lite"/>
    </source>
</evidence>
<dbReference type="Gene3D" id="3.40.50.300">
    <property type="entry name" value="P-loop containing nucleotide triphosphate hydrolases"/>
    <property type="match status" value="1"/>
</dbReference>
<feature type="domain" description="Helicase ATP-binding" evidence="14">
    <location>
        <begin position="326"/>
        <end position="533"/>
    </location>
</feature>
<evidence type="ECO:0000256" key="7">
    <source>
        <dbReference type="ARBA" id="ARBA00022806"/>
    </source>
</evidence>
<evidence type="ECO:0000256" key="2">
    <source>
        <dbReference type="ARBA" id="ARBA00007025"/>
    </source>
</evidence>
<keyword evidence="9" id="KW-0238">DNA-binding</keyword>
<gene>
    <name evidence="16" type="ORF">RNJ44_04260</name>
</gene>
<keyword evidence="11" id="KW-0539">Nucleus</keyword>
<dbReference type="InterPro" id="IPR038718">
    <property type="entry name" value="SNF2-like_sf"/>
</dbReference>
<dbReference type="Proteomes" id="UP001623330">
    <property type="component" value="Unassembled WGS sequence"/>
</dbReference>
<name>A0ABR4NUD9_9SACH</name>
<keyword evidence="6" id="KW-0378">Hydrolase</keyword>
<dbReference type="Gene3D" id="3.40.50.10810">
    <property type="entry name" value="Tandem AAA-ATPase domain"/>
    <property type="match status" value="1"/>
</dbReference>
<keyword evidence="5" id="KW-0227">DNA damage</keyword>
<feature type="region of interest" description="Disordered" evidence="13">
    <location>
        <begin position="197"/>
        <end position="258"/>
    </location>
</feature>
<keyword evidence="8" id="KW-0067">ATP-binding</keyword>
<sequence length="1092" mass="125172">MEGYDKIDEDLGDLGVNVLSQSSLEKKIESDVTNYTVQQQAEQEEKRLERTRNALEKCLKKKKLLERRLKVTTRISVKAKLRDDIRKLEEGEERKLRDDIDDIKQRLNAVLSNKDGKGNGDTGRRSGESERDFLIRTGQITAFGSANQFVMDDDDNDDDKEIGGDSANEYENVVPNGRRLSIKQEEEFESRAGAQMMDNINDNDDTEDANYSDVDDDYVPEKYETEEYDEGEELVSKSEGEVDTETKRAPGLGSDDGDELAYQKRLRKWIEHRSSNRKLDKFPSLPEWRKPHPDIPDAKLNNEFRIPGEIYSILFNYQKTCVQWLYELYQQQKGGIVGDEMGLGKTIQIVAFLASLHHSGLLNGPILIVCPATVMRQWCSEIHQWWPAFRAVILHSIGSGMSDKAKITDEEMEEMLIKSNPDDISYEDFTNSSKTKSKFESGMHLQKLIDKVVGDGHIIITTYVGLRIHSDKLLKVNWAYTVLDEGHKIRNPDADISLTCKKLLCYNRIILSGTPIQNNLIELWSLFDFIFPGRLGTLPVFQQQFVQPINMGGYANATNTQVQTGYRCAVALRDLISPYLLRRVKSDVAKDLPKKKEMVLFCKLTQFQRSKYLEFLHSDELSQIKGGKRHVLYGIDILRKICNHPDLLDRDYKKDTASYGDPKRSGKMQVVKQLLKLWRSEGHKTLLFTQSRQMLDILEEFIKFKDPEMSNLRYLRMDGTTNISNRQNLVDQFNNGQYDVFLLTTRVGGLGVNLTGANRIIIFDPDWNPSTDLQARERAWRIGQKREVSIYRLMISGTIEEKIYHRQIFKQFLMNKVLTDPKQKRFFKTNELQDLFSLGGEEGYSIEALNEEVDKHTKSLKDSKSKESDDLDQVVKLEGVSKLESFYNGKETEDENKQDDERLIEGLLGQKSLDNIVTHEQMMKSHTNGSSKMIQQEASRVAAKALDALKKSRKITKRYDIGTPTWTGKFGTAGKVVKKKPLRGNMRPNADSASILANIRVANKQIKNLPSEEDVIGKETTRKKDQLLAIQNYLKSQPQNSGTSKDIIENIGANLRDQEDIIQIRALMKTIAKFDKTDKVWTLKEEFVNDDY</sequence>
<comment type="caution">
    <text evidence="16">The sequence shown here is derived from an EMBL/GenBank/DDBJ whole genome shotgun (WGS) entry which is preliminary data.</text>
</comment>
<feature type="region of interest" description="Disordered" evidence="13">
    <location>
        <begin position="145"/>
        <end position="181"/>
    </location>
</feature>
<dbReference type="PROSITE" id="PS51192">
    <property type="entry name" value="HELICASE_ATP_BIND_1"/>
    <property type="match status" value="1"/>
</dbReference>
<reference evidence="16 17" key="1">
    <citation type="submission" date="2024-05" db="EMBL/GenBank/DDBJ databases">
        <title>Long read based assembly of the Candida bracarensis genome reveals expanded adhesin content.</title>
        <authorList>
            <person name="Marcet-Houben M."/>
            <person name="Ksiezopolska E."/>
            <person name="Gabaldon T."/>
        </authorList>
    </citation>
    <scope>NUCLEOTIDE SEQUENCE [LARGE SCALE GENOMIC DNA]</scope>
    <source>
        <strain evidence="16 17">CBM6</strain>
    </source>
</reference>
<keyword evidence="4" id="KW-0547">Nucleotide-binding</keyword>
<feature type="compositionally biased region" description="Acidic residues" evidence="13">
    <location>
        <begin position="151"/>
        <end position="160"/>
    </location>
</feature>
<dbReference type="Pfam" id="PF25875">
    <property type="entry name" value="WHD_Rad26_CSB"/>
    <property type="match status" value="1"/>
</dbReference>
<evidence type="ECO:0000259" key="14">
    <source>
        <dbReference type="PROSITE" id="PS51192"/>
    </source>
</evidence>
<dbReference type="PANTHER" id="PTHR45629">
    <property type="entry name" value="SNF2/RAD54 FAMILY MEMBER"/>
    <property type="match status" value="1"/>
</dbReference>
<evidence type="ECO:0000256" key="6">
    <source>
        <dbReference type="ARBA" id="ARBA00022801"/>
    </source>
</evidence>
<comment type="subcellular location">
    <subcellularLocation>
        <location evidence="1">Nucleus</location>
    </subcellularLocation>
</comment>
<keyword evidence="7" id="KW-0347">Helicase</keyword>
<keyword evidence="10" id="KW-0234">DNA repair</keyword>
<evidence type="ECO:0000256" key="1">
    <source>
        <dbReference type="ARBA" id="ARBA00004123"/>
    </source>
</evidence>
<evidence type="ECO:0000256" key="3">
    <source>
        <dbReference type="ARBA" id="ARBA00012551"/>
    </source>
</evidence>
<evidence type="ECO:0000256" key="10">
    <source>
        <dbReference type="ARBA" id="ARBA00023204"/>
    </source>
</evidence>
<accession>A0ABR4NUD9</accession>